<keyword evidence="4 6" id="KW-0067">ATP-binding</keyword>
<protein>
    <submittedName>
        <fullName evidence="6">ABC transporter ATP-binding protein</fullName>
    </submittedName>
</protein>
<dbReference type="Gene3D" id="3.40.50.300">
    <property type="entry name" value="P-loop containing nucleotide triphosphate hydrolases"/>
    <property type="match status" value="1"/>
</dbReference>
<dbReference type="SUPFAM" id="SSF52540">
    <property type="entry name" value="P-loop containing nucleoside triphosphate hydrolases"/>
    <property type="match status" value="1"/>
</dbReference>
<dbReference type="SMART" id="SM00382">
    <property type="entry name" value="AAA"/>
    <property type="match status" value="1"/>
</dbReference>
<dbReference type="InterPro" id="IPR003439">
    <property type="entry name" value="ABC_transporter-like_ATP-bd"/>
</dbReference>
<gene>
    <name evidence="6" type="ORF">ACFO26_10300</name>
</gene>
<comment type="caution">
    <text evidence="6">The sequence shown here is derived from an EMBL/GenBank/DDBJ whole genome shotgun (WGS) entry which is preliminary data.</text>
</comment>
<accession>A0ABV9JEY1</accession>
<feature type="domain" description="ABC transporter" evidence="5">
    <location>
        <begin position="3"/>
        <end position="237"/>
    </location>
</feature>
<sequence length="287" mass="32060">MTITFKHITKDYNEKSVLSDVSFDIASREFFVLVGASGGGKTTLLKMINRLIEPTSGEILIDNEKITSLNLRDLRLQIGYVLQQIALFPNMTVLENVGLIPAMKGWKKEQIRARVTELLPLVGLDAETYLDRLPSQLSGGEAQRIGILRAIAAEPKIILMDEPFSALDPISRKQLQELVKNLQKELKITTVFVTHDMNEAMALADHIAIVKEGNLLQTGTPQELLNAPADDYVASFFKDYQEDFSKIKLNDLTENLTELSKAFSADAPLTEVLKTLSHRHESEETHA</sequence>
<dbReference type="EMBL" id="JBHSGD010000010">
    <property type="protein sequence ID" value="MFC4653295.1"/>
    <property type="molecule type" value="Genomic_DNA"/>
</dbReference>
<proteinExistence type="inferred from homology"/>
<dbReference type="PROSITE" id="PS50893">
    <property type="entry name" value="ABC_TRANSPORTER_2"/>
    <property type="match status" value="1"/>
</dbReference>
<dbReference type="InterPro" id="IPR017871">
    <property type="entry name" value="ABC_transporter-like_CS"/>
</dbReference>
<dbReference type="PANTHER" id="PTHR43117:SF4">
    <property type="entry name" value="OSMOPROTECTANT IMPORT ATP-BINDING PROTEIN OSMV"/>
    <property type="match status" value="1"/>
</dbReference>
<evidence type="ECO:0000256" key="1">
    <source>
        <dbReference type="ARBA" id="ARBA00005417"/>
    </source>
</evidence>
<dbReference type="PANTHER" id="PTHR43117">
    <property type="entry name" value="OSMOPROTECTANT IMPORT ATP-BINDING PROTEIN OSMV"/>
    <property type="match status" value="1"/>
</dbReference>
<dbReference type="InterPro" id="IPR003593">
    <property type="entry name" value="AAA+_ATPase"/>
</dbReference>
<name>A0ABV9JEY1_9LACT</name>
<dbReference type="PROSITE" id="PS00211">
    <property type="entry name" value="ABC_TRANSPORTER_1"/>
    <property type="match status" value="1"/>
</dbReference>
<dbReference type="InterPro" id="IPR027417">
    <property type="entry name" value="P-loop_NTPase"/>
</dbReference>
<evidence type="ECO:0000256" key="3">
    <source>
        <dbReference type="ARBA" id="ARBA00022741"/>
    </source>
</evidence>
<evidence type="ECO:0000313" key="7">
    <source>
        <dbReference type="Proteomes" id="UP001595987"/>
    </source>
</evidence>
<organism evidence="6 7">
    <name type="scientific">Lactococcus nasutitermitis</name>
    <dbReference type="NCBI Taxonomy" id="1652957"/>
    <lineage>
        <taxon>Bacteria</taxon>
        <taxon>Bacillati</taxon>
        <taxon>Bacillota</taxon>
        <taxon>Bacilli</taxon>
        <taxon>Lactobacillales</taxon>
        <taxon>Streptococcaceae</taxon>
        <taxon>Lactococcus</taxon>
    </lineage>
</organism>
<evidence type="ECO:0000256" key="4">
    <source>
        <dbReference type="ARBA" id="ARBA00022840"/>
    </source>
</evidence>
<keyword evidence="3" id="KW-0547">Nucleotide-binding</keyword>
<evidence type="ECO:0000313" key="6">
    <source>
        <dbReference type="EMBL" id="MFC4653295.1"/>
    </source>
</evidence>
<evidence type="ECO:0000256" key="2">
    <source>
        <dbReference type="ARBA" id="ARBA00022448"/>
    </source>
</evidence>
<keyword evidence="7" id="KW-1185">Reference proteome</keyword>
<dbReference type="Pfam" id="PF00005">
    <property type="entry name" value="ABC_tran"/>
    <property type="match status" value="1"/>
</dbReference>
<reference evidence="7" key="1">
    <citation type="journal article" date="2019" name="Int. J. Syst. Evol. Microbiol.">
        <title>The Global Catalogue of Microorganisms (GCM) 10K type strain sequencing project: providing services to taxonomists for standard genome sequencing and annotation.</title>
        <authorList>
            <consortium name="The Broad Institute Genomics Platform"/>
            <consortium name="The Broad Institute Genome Sequencing Center for Infectious Disease"/>
            <person name="Wu L."/>
            <person name="Ma J."/>
        </authorList>
    </citation>
    <scope>NUCLEOTIDE SEQUENCE [LARGE SCALE GENOMIC DNA]</scope>
    <source>
        <strain evidence="7">CCUG 63287</strain>
    </source>
</reference>
<keyword evidence="2" id="KW-0813">Transport</keyword>
<dbReference type="GO" id="GO:0005524">
    <property type="term" value="F:ATP binding"/>
    <property type="evidence" value="ECO:0007669"/>
    <property type="project" value="UniProtKB-KW"/>
</dbReference>
<evidence type="ECO:0000259" key="5">
    <source>
        <dbReference type="PROSITE" id="PS50893"/>
    </source>
</evidence>
<dbReference type="RefSeq" id="WP_213536475.1">
    <property type="nucleotide sequence ID" value="NZ_BOVQ01000007.1"/>
</dbReference>
<comment type="similarity">
    <text evidence="1">Belongs to the ABC transporter superfamily.</text>
</comment>
<dbReference type="Proteomes" id="UP001595987">
    <property type="component" value="Unassembled WGS sequence"/>
</dbReference>